<gene>
    <name evidence="2" type="ORF">ACJDU8_22335</name>
</gene>
<keyword evidence="3" id="KW-1185">Reference proteome</keyword>
<dbReference type="EMBL" id="JBJHZX010000054">
    <property type="protein sequence ID" value="MFL0198278.1"/>
    <property type="molecule type" value="Genomic_DNA"/>
</dbReference>
<dbReference type="Proteomes" id="UP001623660">
    <property type="component" value="Unassembled WGS sequence"/>
</dbReference>
<evidence type="ECO:0000313" key="3">
    <source>
        <dbReference type="Proteomes" id="UP001623660"/>
    </source>
</evidence>
<organism evidence="2 3">
    <name type="scientific">Candidatus Clostridium eludens</name>
    <dbReference type="NCBI Taxonomy" id="3381663"/>
    <lineage>
        <taxon>Bacteria</taxon>
        <taxon>Bacillati</taxon>
        <taxon>Bacillota</taxon>
        <taxon>Clostridia</taxon>
        <taxon>Eubacteriales</taxon>
        <taxon>Clostridiaceae</taxon>
        <taxon>Clostridium</taxon>
    </lineage>
</organism>
<evidence type="ECO:0000313" key="2">
    <source>
        <dbReference type="EMBL" id="MFL0198278.1"/>
    </source>
</evidence>
<comment type="caution">
    <text evidence="2">The sequence shown here is derived from an EMBL/GenBank/DDBJ whole genome shotgun (WGS) entry which is preliminary data.</text>
</comment>
<proteinExistence type="predicted"/>
<accession>A0ABW8SSZ9</accession>
<sequence>MNKEDLKAIRELLKEELKTTRDLLRDELKAELDPIKSQLKENTQILKALEHKADVHKAEHDKINNNIAHVEGHLKNIDGKLDLIELAVKDTLKDVKDIREDLTSVELITAKNYTDIVKLKSVK</sequence>
<name>A0ABW8SSZ9_9CLOT</name>
<dbReference type="RefSeq" id="WP_406794387.1">
    <property type="nucleotide sequence ID" value="NZ_JBJHZX010000054.1"/>
</dbReference>
<protein>
    <submittedName>
        <fullName evidence="2">Uncharacterized protein</fullName>
    </submittedName>
</protein>
<evidence type="ECO:0000256" key="1">
    <source>
        <dbReference type="SAM" id="Coils"/>
    </source>
</evidence>
<keyword evidence="1" id="KW-0175">Coiled coil</keyword>
<feature type="coiled-coil region" evidence="1">
    <location>
        <begin position="3"/>
        <end position="66"/>
    </location>
</feature>
<reference evidence="2 3" key="1">
    <citation type="submission" date="2024-11" db="EMBL/GenBank/DDBJ databases">
        <authorList>
            <person name="Heng Y.C."/>
            <person name="Lim A.C.H."/>
            <person name="Lee J.K.Y."/>
            <person name="Kittelmann S."/>
        </authorList>
    </citation>
    <scope>NUCLEOTIDE SEQUENCE [LARGE SCALE GENOMIC DNA]</scope>
    <source>
        <strain evidence="2 3">WILCCON 0269</strain>
    </source>
</reference>